<protein>
    <submittedName>
        <fullName evidence="2">Uncharacterized protein</fullName>
    </submittedName>
</protein>
<gene>
    <name evidence="2" type="ORF">NDU88_000553</name>
</gene>
<evidence type="ECO:0000313" key="3">
    <source>
        <dbReference type="Proteomes" id="UP001066276"/>
    </source>
</evidence>
<organism evidence="2 3">
    <name type="scientific">Pleurodeles waltl</name>
    <name type="common">Iberian ribbed newt</name>
    <dbReference type="NCBI Taxonomy" id="8319"/>
    <lineage>
        <taxon>Eukaryota</taxon>
        <taxon>Metazoa</taxon>
        <taxon>Chordata</taxon>
        <taxon>Craniata</taxon>
        <taxon>Vertebrata</taxon>
        <taxon>Euteleostomi</taxon>
        <taxon>Amphibia</taxon>
        <taxon>Batrachia</taxon>
        <taxon>Caudata</taxon>
        <taxon>Salamandroidea</taxon>
        <taxon>Salamandridae</taxon>
        <taxon>Pleurodelinae</taxon>
        <taxon>Pleurodeles</taxon>
    </lineage>
</organism>
<dbReference type="AlphaFoldDB" id="A0AAV7LAH5"/>
<accession>A0AAV7LAH5</accession>
<feature type="region of interest" description="Disordered" evidence="1">
    <location>
        <begin position="90"/>
        <end position="114"/>
    </location>
</feature>
<comment type="caution">
    <text evidence="2">The sequence shown here is derived from an EMBL/GenBank/DDBJ whole genome shotgun (WGS) entry which is preliminary data.</text>
</comment>
<feature type="region of interest" description="Disordered" evidence="1">
    <location>
        <begin position="1"/>
        <end position="30"/>
    </location>
</feature>
<sequence>MMKQYTTTSPFPQRQTRLGGPGQALEEPATAGEPMHAELLAATFGTRVALEWKIEAVAGGSLEMAGHVGQGWPGPSGQYGVGLARTSGVDGMDCRRRGEGPSRVSPQRCVDSDSVSRIEIQQDGTMAVVDPEQAVVLAGPSDMEDGVLSVDS</sequence>
<name>A0AAV7LAH5_PLEWA</name>
<dbReference type="Proteomes" id="UP001066276">
    <property type="component" value="Chromosome 11"/>
</dbReference>
<evidence type="ECO:0000313" key="2">
    <source>
        <dbReference type="EMBL" id="KAJ1087377.1"/>
    </source>
</evidence>
<evidence type="ECO:0000256" key="1">
    <source>
        <dbReference type="SAM" id="MobiDB-lite"/>
    </source>
</evidence>
<reference evidence="2" key="1">
    <citation type="journal article" date="2022" name="bioRxiv">
        <title>Sequencing and chromosome-scale assembly of the giantPleurodeles waltlgenome.</title>
        <authorList>
            <person name="Brown T."/>
            <person name="Elewa A."/>
            <person name="Iarovenko S."/>
            <person name="Subramanian E."/>
            <person name="Araus A.J."/>
            <person name="Petzold A."/>
            <person name="Susuki M."/>
            <person name="Suzuki K.-i.T."/>
            <person name="Hayashi T."/>
            <person name="Toyoda A."/>
            <person name="Oliveira C."/>
            <person name="Osipova E."/>
            <person name="Leigh N.D."/>
            <person name="Simon A."/>
            <person name="Yun M.H."/>
        </authorList>
    </citation>
    <scope>NUCLEOTIDE SEQUENCE</scope>
    <source>
        <strain evidence="2">20211129_DDA</strain>
        <tissue evidence="2">Liver</tissue>
    </source>
</reference>
<proteinExistence type="predicted"/>
<feature type="compositionally biased region" description="Polar residues" evidence="1">
    <location>
        <begin position="1"/>
        <end position="16"/>
    </location>
</feature>
<dbReference type="EMBL" id="JANPWB010000015">
    <property type="protein sequence ID" value="KAJ1087377.1"/>
    <property type="molecule type" value="Genomic_DNA"/>
</dbReference>
<keyword evidence="3" id="KW-1185">Reference proteome</keyword>